<dbReference type="GO" id="GO:0005975">
    <property type="term" value="P:carbohydrate metabolic process"/>
    <property type="evidence" value="ECO:0007669"/>
    <property type="project" value="InterPro"/>
</dbReference>
<comment type="caution">
    <text evidence="6">The sequence shown here is derived from an EMBL/GenBank/DDBJ whole genome shotgun (WGS) entry which is preliminary data.</text>
</comment>
<feature type="compositionally biased region" description="Polar residues" evidence="3">
    <location>
        <begin position="708"/>
        <end position="719"/>
    </location>
</feature>
<feature type="region of interest" description="Disordered" evidence="3">
    <location>
        <begin position="674"/>
        <end position="791"/>
    </location>
</feature>
<organism evidence="6 7">
    <name type="scientific">Massariosphaeria phaeospora</name>
    <dbReference type="NCBI Taxonomy" id="100035"/>
    <lineage>
        <taxon>Eukaryota</taxon>
        <taxon>Fungi</taxon>
        <taxon>Dikarya</taxon>
        <taxon>Ascomycota</taxon>
        <taxon>Pezizomycotina</taxon>
        <taxon>Dothideomycetes</taxon>
        <taxon>Pleosporomycetidae</taxon>
        <taxon>Pleosporales</taxon>
        <taxon>Pleosporales incertae sedis</taxon>
        <taxon>Massariosphaeria</taxon>
    </lineage>
</organism>
<accession>A0A7C8IFQ8</accession>
<feature type="domain" description="Erythromycin biosynthesis protein CIII-like C-terminal" evidence="5">
    <location>
        <begin position="461"/>
        <end position="564"/>
    </location>
</feature>
<feature type="compositionally biased region" description="Low complexity" evidence="3">
    <location>
        <begin position="1238"/>
        <end position="1249"/>
    </location>
</feature>
<keyword evidence="2" id="KW-0175">Coiled coil</keyword>
<dbReference type="InterPro" id="IPR002213">
    <property type="entry name" value="UDP_glucos_trans"/>
</dbReference>
<keyword evidence="1" id="KW-0808">Transferase</keyword>
<keyword evidence="7" id="KW-1185">Reference proteome</keyword>
<feature type="compositionally biased region" description="Basic and acidic residues" evidence="3">
    <location>
        <begin position="940"/>
        <end position="950"/>
    </location>
</feature>
<sequence>MATPTPSEEGQPVPQAAVQQSMLQQAQAAAAAQTDPARPSRQEALPETTELITSDAASDDIPPPAYGDIYGQLELRSEKDGVGTGASVTNDGRVDIRINQFNRRLTQIFTPAIREHIQSVQDSRPPPAYIPPSLGGDDGVLPPPRLNVVIQVVGSRGDVQPFVALGKVLKDMYGHRVRLATHPTFKDFVQENGLEFFSIGGDPSQLMAFMVKNPGLMPGFRSLMSGDVGERRRDVAEYIQGCWRSCYKAGDGMSPAGNEPGADPTARPFVADCIIANPPSFAHIHCAEKLGIPLHIMFTMPYSPTQAFPHPLANIQSSNADPQLTNYISYAMIEMLAWQGLGDIINRFRIKCLGLDPVSLIRAPGMLQRLKIPHTYCWSPALIPKPKDWGTHLSISGFYFLNLASNYTPAPDLQAFLDAGIVLADPNAMTELIFEAVKITGQRVLLSKGWGGIGADDGELRIPDSIFMLGNVPHDWLFQQVSCVVHHGGAGTTAAGITAGRPTLIVPFFGDQPFWGAMVARAGAGPDPIPHKQLTAANLADAITFCLKPESVNRAKDLARQIAAERGTDTGAQSFHQHLEVDRLRCTLAPSRPATWRIKRTKIRLSAFAACTLANAKLLDFQDLKLYRPREYATDDGPVDPISGFSMAALQALGTMAVGVADVPTETLKAFRMTAGSSRQQSGASGPTTAGKSETSSTGGRSSSLTSPEQSQTNLSAQESLARVRSAASLSDPSSPAPSIGSKSESNASQGQSGSKHDNANRSGNRSRVQNGSGSDKDYDMMRPTGAHTSKGFGRIAKAALDSPMDLSLWGDDTVRPQERVTDFKSGARAVGKEFGFGWYDGVTGLVTQPWKGGKKAGASGFFKGLGKGIGGVPAYMMKGVYKEVEKRVAQGYEEWLLSGEAEKEDVVVRWKMVGKYLKIKMQDPDEMVRDVLEAQRRGNVEGGEARWDSGRSASFAPSVNSADAPAQDPANTAPEELLRADDINETDRLSVLSTSRQSAEENADSERAIQEDLSQLQLQRQQQETADQHADVETLRQAMALSEAAAQRHTSEALEYETQLKRAMAQSLREQSLRGSSDSSEWVTDMGGLADDEDDEHARSTAEKTAAKAAAETCWPRSPPGGVQRPPPYDDQSHLAGTTQRDFEARRRQGQGEKSTLEKTEEEIVMEYVKKQSLLEAQHRDKGKGRVTATATAAEDRDDEELQRALELRGPVPRVVGFVVKCRQTMHPTTSTSPFDSTRTSTATTSPSLHSHRAASQHPTSNIQYPPSHLHELRSRHLGFA</sequence>
<dbReference type="OrthoDB" id="5835829at2759"/>
<feature type="compositionally biased region" description="Basic and acidic residues" evidence="3">
    <location>
        <begin position="1142"/>
        <end position="1160"/>
    </location>
</feature>
<feature type="compositionally biased region" description="Basic and acidic residues" evidence="3">
    <location>
        <begin position="1097"/>
        <end position="1107"/>
    </location>
</feature>
<feature type="compositionally biased region" description="Low complexity" evidence="3">
    <location>
        <begin position="720"/>
        <end position="739"/>
    </location>
</feature>
<feature type="compositionally biased region" description="Polar residues" evidence="3">
    <location>
        <begin position="952"/>
        <end position="962"/>
    </location>
</feature>
<dbReference type="Pfam" id="PF03033">
    <property type="entry name" value="Glyco_transf_28"/>
    <property type="match status" value="1"/>
</dbReference>
<dbReference type="InterPro" id="IPR050426">
    <property type="entry name" value="Glycosyltransferase_28"/>
</dbReference>
<feature type="domain" description="Glycosyltransferase family 28 N-terminal" evidence="4">
    <location>
        <begin position="148"/>
        <end position="212"/>
    </location>
</feature>
<evidence type="ECO:0000313" key="6">
    <source>
        <dbReference type="EMBL" id="KAF2876071.1"/>
    </source>
</evidence>
<feature type="region of interest" description="Disordered" evidence="3">
    <location>
        <begin position="940"/>
        <end position="971"/>
    </location>
</feature>
<reference evidence="6 7" key="1">
    <citation type="submission" date="2020-01" db="EMBL/GenBank/DDBJ databases">
        <authorList>
            <consortium name="DOE Joint Genome Institute"/>
            <person name="Haridas S."/>
            <person name="Albert R."/>
            <person name="Binder M."/>
            <person name="Bloem J."/>
            <person name="Labutti K."/>
            <person name="Salamov A."/>
            <person name="Andreopoulos B."/>
            <person name="Baker S.E."/>
            <person name="Barry K."/>
            <person name="Bills G."/>
            <person name="Bluhm B.H."/>
            <person name="Cannon C."/>
            <person name="Castanera R."/>
            <person name="Culley D.E."/>
            <person name="Daum C."/>
            <person name="Ezra D."/>
            <person name="Gonzalez J.B."/>
            <person name="Henrissat B."/>
            <person name="Kuo A."/>
            <person name="Liang C."/>
            <person name="Lipzen A."/>
            <person name="Lutzoni F."/>
            <person name="Magnuson J."/>
            <person name="Mondo S."/>
            <person name="Nolan M."/>
            <person name="Ohm R."/>
            <person name="Pangilinan J."/>
            <person name="Park H.-J.H."/>
            <person name="Ramirez L."/>
            <person name="Alfaro M."/>
            <person name="Sun H."/>
            <person name="Tritt A."/>
            <person name="Yoshinaga Y."/>
            <person name="Zwiers L.-H.L."/>
            <person name="Turgeon B.G."/>
            <person name="Goodwin S.B."/>
            <person name="Spatafora J.W."/>
            <person name="Crous P.W."/>
            <person name="Grigoriev I.V."/>
        </authorList>
    </citation>
    <scope>NUCLEOTIDE SEQUENCE [LARGE SCALE GENOMIC DNA]</scope>
    <source>
        <strain evidence="6 7">CBS 611.86</strain>
    </source>
</reference>
<evidence type="ECO:0000259" key="5">
    <source>
        <dbReference type="Pfam" id="PF06722"/>
    </source>
</evidence>
<dbReference type="PANTHER" id="PTHR48050">
    <property type="entry name" value="STEROL 3-BETA-GLUCOSYLTRANSFERASE"/>
    <property type="match status" value="1"/>
</dbReference>
<feature type="compositionally biased region" description="Polar residues" evidence="3">
    <location>
        <begin position="761"/>
        <end position="774"/>
    </location>
</feature>
<feature type="compositionally biased region" description="Polar residues" evidence="3">
    <location>
        <begin position="741"/>
        <end position="754"/>
    </location>
</feature>
<evidence type="ECO:0000256" key="2">
    <source>
        <dbReference type="SAM" id="Coils"/>
    </source>
</evidence>
<gene>
    <name evidence="6" type="ORF">BDV95DRAFT_625490</name>
</gene>
<evidence type="ECO:0000259" key="4">
    <source>
        <dbReference type="Pfam" id="PF03033"/>
    </source>
</evidence>
<feature type="coiled-coil region" evidence="2">
    <location>
        <begin position="1007"/>
        <end position="1067"/>
    </location>
</feature>
<evidence type="ECO:0000313" key="7">
    <source>
        <dbReference type="Proteomes" id="UP000481861"/>
    </source>
</evidence>
<dbReference type="FunFam" id="3.40.50.2000:FF:000100">
    <property type="entry name" value="Glycosyltransferase family 1 protein"/>
    <property type="match status" value="1"/>
</dbReference>
<dbReference type="Proteomes" id="UP000481861">
    <property type="component" value="Unassembled WGS sequence"/>
</dbReference>
<feature type="region of interest" description="Disordered" evidence="3">
    <location>
        <begin position="1179"/>
        <end position="1202"/>
    </location>
</feature>
<feature type="compositionally biased region" description="Polar residues" evidence="3">
    <location>
        <begin position="1069"/>
        <end position="1083"/>
    </location>
</feature>
<proteinExistence type="predicted"/>
<dbReference type="CDD" id="cd03784">
    <property type="entry name" value="GT1_Gtf-like"/>
    <property type="match status" value="1"/>
</dbReference>
<dbReference type="InterPro" id="IPR010610">
    <property type="entry name" value="EryCIII-like_C"/>
</dbReference>
<dbReference type="PANTHER" id="PTHR48050:SF13">
    <property type="entry name" value="STEROL 3-BETA-GLUCOSYLTRANSFERASE UGT80A2"/>
    <property type="match status" value="1"/>
</dbReference>
<dbReference type="EMBL" id="JAADJZ010000003">
    <property type="protein sequence ID" value="KAF2876071.1"/>
    <property type="molecule type" value="Genomic_DNA"/>
</dbReference>
<evidence type="ECO:0000256" key="3">
    <source>
        <dbReference type="SAM" id="MobiDB-lite"/>
    </source>
</evidence>
<evidence type="ECO:0000256" key="1">
    <source>
        <dbReference type="ARBA" id="ARBA00022679"/>
    </source>
</evidence>
<dbReference type="Gene3D" id="3.40.50.2000">
    <property type="entry name" value="Glycogen Phosphorylase B"/>
    <property type="match status" value="2"/>
</dbReference>
<dbReference type="FunFam" id="3.40.50.2000:FF:000009">
    <property type="entry name" value="Sterol 3-beta-glucosyltransferase UGT80A2"/>
    <property type="match status" value="1"/>
</dbReference>
<name>A0A7C8IFQ8_9PLEO</name>
<feature type="compositionally biased region" description="Polar residues" evidence="3">
    <location>
        <begin position="1228"/>
        <end position="1237"/>
    </location>
</feature>
<feature type="compositionally biased region" description="Low complexity" evidence="3">
    <location>
        <begin position="675"/>
        <end position="707"/>
    </location>
</feature>
<dbReference type="Pfam" id="PF06722">
    <property type="entry name" value="EryCIII-like_C"/>
    <property type="match status" value="1"/>
</dbReference>
<feature type="region of interest" description="Disordered" evidence="3">
    <location>
        <begin position="1068"/>
        <end position="1160"/>
    </location>
</feature>
<protein>
    <submittedName>
        <fullName evidence="6">Uncharacterized protein</fullName>
    </submittedName>
</protein>
<dbReference type="GO" id="GO:0016906">
    <property type="term" value="F:sterol 3-beta-glucosyltransferase activity"/>
    <property type="evidence" value="ECO:0007669"/>
    <property type="project" value="UniProtKB-ARBA"/>
</dbReference>
<feature type="region of interest" description="Disordered" evidence="3">
    <location>
        <begin position="1228"/>
        <end position="1269"/>
    </location>
</feature>
<dbReference type="InterPro" id="IPR004276">
    <property type="entry name" value="GlycoTrans_28_N"/>
</dbReference>
<dbReference type="SUPFAM" id="SSF53756">
    <property type="entry name" value="UDP-Glycosyltransferase/glycogen phosphorylase"/>
    <property type="match status" value="1"/>
</dbReference>
<feature type="compositionally biased region" description="Low complexity" evidence="3">
    <location>
        <begin position="15"/>
        <end position="33"/>
    </location>
</feature>
<feature type="region of interest" description="Disordered" evidence="3">
    <location>
        <begin position="1"/>
        <end position="47"/>
    </location>
</feature>